<dbReference type="Proteomes" id="UP000694845">
    <property type="component" value="Unplaced"/>
</dbReference>
<protein>
    <submittedName>
        <fullName evidence="2">Uncharacterized protein LOC110974312 isoform X2</fullName>
    </submittedName>
</protein>
<reference evidence="2" key="1">
    <citation type="submission" date="2025-08" db="UniProtKB">
        <authorList>
            <consortium name="RefSeq"/>
        </authorList>
    </citation>
    <scope>IDENTIFICATION</scope>
</reference>
<sequence>MMSMVKQSICDVITLGQPPETRSPAGVVVADTRAGMKITRWLNELSRGQRAFVMETRRCNRRRRDPSAVLCEHRWEVLFPKHTYCFTHKQFSRHIIPVHGIKTFFELNSVIYYCLNFGVSYWTGASAVSAHSEASICVYASCLRSNCAKQAPSATRRNTSMTVPPRLYRVQIDRANRKPVFLRIIPNSQGSSVENYRNLRSAAWLTTSLLPCDIP</sequence>
<dbReference type="OrthoDB" id="5978653at2759"/>
<keyword evidence="1" id="KW-1185">Reference proteome</keyword>
<proteinExistence type="predicted"/>
<evidence type="ECO:0000313" key="1">
    <source>
        <dbReference type="Proteomes" id="UP000694845"/>
    </source>
</evidence>
<accession>A0A8B7XNJ3</accession>
<dbReference type="RefSeq" id="XP_022081565.1">
    <property type="nucleotide sequence ID" value="XM_022225873.1"/>
</dbReference>
<organism evidence="1 2">
    <name type="scientific">Acanthaster planci</name>
    <name type="common">Crown-of-thorns starfish</name>
    <dbReference type="NCBI Taxonomy" id="133434"/>
    <lineage>
        <taxon>Eukaryota</taxon>
        <taxon>Metazoa</taxon>
        <taxon>Echinodermata</taxon>
        <taxon>Eleutherozoa</taxon>
        <taxon>Asterozoa</taxon>
        <taxon>Asteroidea</taxon>
        <taxon>Valvatacea</taxon>
        <taxon>Valvatida</taxon>
        <taxon>Acanthasteridae</taxon>
        <taxon>Acanthaster</taxon>
    </lineage>
</organism>
<dbReference type="AlphaFoldDB" id="A0A8B7XNJ3"/>
<gene>
    <name evidence="2" type="primary">LOC110974312</name>
</gene>
<dbReference type="GeneID" id="110974312"/>
<evidence type="ECO:0000313" key="2">
    <source>
        <dbReference type="RefSeq" id="XP_022081565.1"/>
    </source>
</evidence>
<name>A0A8B7XNJ3_ACAPL</name>